<proteinExistence type="predicted"/>
<keyword evidence="2" id="KW-1185">Reference proteome</keyword>
<organism evidence="1 2">
    <name type="scientific">Rhodanobacter lindaniclasticus</name>
    <dbReference type="NCBI Taxonomy" id="75310"/>
    <lineage>
        <taxon>Bacteria</taxon>
        <taxon>Pseudomonadati</taxon>
        <taxon>Pseudomonadota</taxon>
        <taxon>Gammaproteobacteria</taxon>
        <taxon>Lysobacterales</taxon>
        <taxon>Rhodanobacteraceae</taxon>
        <taxon>Rhodanobacter</taxon>
    </lineage>
</organism>
<evidence type="ECO:0008006" key="3">
    <source>
        <dbReference type="Google" id="ProtNLM"/>
    </source>
</evidence>
<accession>A0A4S3KKN6</accession>
<comment type="caution">
    <text evidence="1">The sequence shown here is derived from an EMBL/GenBank/DDBJ whole genome shotgun (WGS) entry which is preliminary data.</text>
</comment>
<dbReference type="Proteomes" id="UP000306317">
    <property type="component" value="Unassembled WGS sequence"/>
</dbReference>
<dbReference type="AlphaFoldDB" id="A0A4S3KKN6"/>
<dbReference type="InterPro" id="IPR012434">
    <property type="entry name" value="DUF1631"/>
</dbReference>
<protein>
    <recommendedName>
        <fullName evidence="3">Thymidine phosphorylase</fullName>
    </recommendedName>
</protein>
<gene>
    <name evidence="1" type="ORF">B1991_03965</name>
</gene>
<dbReference type="OrthoDB" id="6188167at2"/>
<name>A0A4S3KKN6_9GAMM</name>
<dbReference type="RefSeq" id="WP_136257400.1">
    <property type="nucleotide sequence ID" value="NZ_MWIO01000013.1"/>
</dbReference>
<reference evidence="1 2" key="1">
    <citation type="submission" date="2017-02" db="EMBL/GenBank/DDBJ databases">
        <title>Whole genome sequencing of Rhodanobacter lindaniclasticus DSM 17932.</title>
        <authorList>
            <person name="Kumar S."/>
            <person name="Patil P."/>
            <person name="Patil P.B."/>
        </authorList>
    </citation>
    <scope>NUCLEOTIDE SEQUENCE [LARGE SCALE GENOMIC DNA]</scope>
    <source>
        <strain evidence="1 2">DSM 17932</strain>
    </source>
</reference>
<sequence>MNEANEPTRVVNLNQRLDPSSERVGELLNAVRGIANKRLQQWVGNAFEQVDDALFDLAEKAENNAAQMHYFDGMREVRKRRPGIERSFLSAVARKLSDLAHPGKAAAPAPAPSFGAAELTLVAESDLEESLAITSMISKNDARLARDLFAVNQRLSVICGGYKIDDASNPVAPATLSQAFREALQELSADMRVKLIIYKLFDRYVLSLLEELYQEINAELVRAGVLPQLRHGVPRGGQARGGSAAATAGAGSDGVAAAAGMDEGAEISDDLLHTLHALFSARRGGAGGGRAMREGGAAATGSLPSVNELLGALSVLQSQIVSNNGPVSYDDSDDAAALSREVLQLKTQLLTQIGALRGERPSHVASMDEDTIDLVGMLFEFILEDRNLPAAMQVMLARLQIPYLKAAILDRKMFSHRQHPARRLLDSLAEQAKSWSEESDRDHRLHEKVKSIVDQLLHDFDDDMGIFERLLTDLQQFQDVNKRRSELAEQRVAESARGREKLEQARRRAAREILERIGTQKLPPLIHGVLARAWANHLVLTLLRQGEDSPEFKAALRFIDEFIASTRPANDTTSRQTLRQMLPGIERALRQGLANVAFQEQDVERLLSQLHAYYRQQLGEAPAADAAEVAAANEEDVAMLAIPDSIQPVLDRQAAPADILEEEELAEVPPDSPEWYQVQALQPGNWLEFTLDDEPPARAKLSWISPMSGRYLFVNRRGLKVADYAPRELASLFADGKARVLAANALFDRAMTAIVGKLSQTGDEAPADGAAPTDTE</sequence>
<evidence type="ECO:0000313" key="1">
    <source>
        <dbReference type="EMBL" id="THD08918.1"/>
    </source>
</evidence>
<dbReference type="EMBL" id="MWIO01000013">
    <property type="protein sequence ID" value="THD08918.1"/>
    <property type="molecule type" value="Genomic_DNA"/>
</dbReference>
<dbReference type="Pfam" id="PF07793">
    <property type="entry name" value="DUF1631"/>
    <property type="match status" value="1"/>
</dbReference>
<evidence type="ECO:0000313" key="2">
    <source>
        <dbReference type="Proteomes" id="UP000306317"/>
    </source>
</evidence>